<dbReference type="GO" id="GO:0001682">
    <property type="term" value="P:tRNA 5'-leader removal"/>
    <property type="evidence" value="ECO:0007669"/>
    <property type="project" value="UniProtKB-UniRule"/>
</dbReference>
<dbReference type="PANTHER" id="PTHR33992:SF1">
    <property type="entry name" value="RIBONUCLEASE P PROTEIN COMPONENT"/>
    <property type="match status" value="1"/>
</dbReference>
<dbReference type="InterPro" id="IPR020568">
    <property type="entry name" value="Ribosomal_Su5_D2-typ_SF"/>
</dbReference>
<dbReference type="GO" id="GO:0030677">
    <property type="term" value="C:ribonuclease P complex"/>
    <property type="evidence" value="ECO:0007669"/>
    <property type="project" value="TreeGrafter"/>
</dbReference>
<accession>A0A1B1Y8Y0</accession>
<gene>
    <name evidence="7" type="primary">rnpA</name>
    <name evidence="9" type="ORF">AXE80_13355</name>
</gene>
<dbReference type="Proteomes" id="UP000092967">
    <property type="component" value="Chromosome"/>
</dbReference>
<sequence length="127" mass="15093">MKFTLGKNQKLKSRKAIAQLFIEGQSAKSFPLKMIYLPMDKNENPEIKVAFSVPKRNFKHAVDRNRIKRLLREAYRLHQHEFFEGNNKTYNIMFIYMGNKMPNYVEVESKLKKLFLKFKSSLPATEF</sequence>
<keyword evidence="2 7" id="KW-0819">tRNA processing</keyword>
<dbReference type="Gene3D" id="3.30.230.10">
    <property type="match status" value="1"/>
</dbReference>
<keyword evidence="10" id="KW-1185">Reference proteome</keyword>
<dbReference type="SUPFAM" id="SSF54211">
    <property type="entry name" value="Ribosomal protein S5 domain 2-like"/>
    <property type="match status" value="1"/>
</dbReference>
<name>A0A1B1Y8Y0_9FLAO</name>
<evidence type="ECO:0000313" key="10">
    <source>
        <dbReference type="Proteomes" id="UP000092967"/>
    </source>
</evidence>
<dbReference type="EMBL" id="CP014224">
    <property type="protein sequence ID" value="ANW97216.1"/>
    <property type="molecule type" value="Genomic_DNA"/>
</dbReference>
<dbReference type="InterPro" id="IPR000100">
    <property type="entry name" value="RNase_P"/>
</dbReference>
<comment type="subunit">
    <text evidence="7">Consists of a catalytic RNA component (M1 or rnpB) and a protein subunit.</text>
</comment>
<dbReference type="KEGG" id="wfu:AXE80_13355"/>
<keyword evidence="5 7" id="KW-0378">Hydrolase</keyword>
<dbReference type="InterPro" id="IPR014721">
    <property type="entry name" value="Ribsml_uS5_D2-typ_fold_subgr"/>
</dbReference>
<comment type="similarity">
    <text evidence="7">Belongs to the RnpA family.</text>
</comment>
<dbReference type="HAMAP" id="MF_00227">
    <property type="entry name" value="RNase_P"/>
    <property type="match status" value="1"/>
</dbReference>
<evidence type="ECO:0000313" key="9">
    <source>
        <dbReference type="EMBL" id="ANW97216.1"/>
    </source>
</evidence>
<proteinExistence type="inferred from homology"/>
<comment type="catalytic activity">
    <reaction evidence="7">
        <text>Endonucleolytic cleavage of RNA, removing 5'-extranucleotides from tRNA precursor.</text>
        <dbReference type="EC" id="3.1.26.5"/>
    </reaction>
</comment>
<evidence type="ECO:0000256" key="8">
    <source>
        <dbReference type="NCBIfam" id="TIGR00188"/>
    </source>
</evidence>
<protein>
    <recommendedName>
        <fullName evidence="7 8">Ribonuclease P protein component</fullName>
        <shortName evidence="7">RNase P protein</shortName>
        <shortName evidence="7">RNaseP protein</shortName>
        <ecNumber evidence="7 8">3.1.26.5</ecNumber>
    </recommendedName>
    <alternativeName>
        <fullName evidence="7">Protein C5</fullName>
    </alternativeName>
</protein>
<keyword evidence="3 7" id="KW-0540">Nuclease</keyword>
<dbReference type="PROSITE" id="PS00648">
    <property type="entry name" value="RIBONUCLEASE_P"/>
    <property type="match status" value="1"/>
</dbReference>
<dbReference type="EC" id="3.1.26.5" evidence="7 8"/>
<dbReference type="PANTHER" id="PTHR33992">
    <property type="entry name" value="RIBONUCLEASE P PROTEIN COMPONENT"/>
    <property type="match status" value="1"/>
</dbReference>
<evidence type="ECO:0000256" key="4">
    <source>
        <dbReference type="ARBA" id="ARBA00022759"/>
    </source>
</evidence>
<dbReference type="NCBIfam" id="TIGR00188">
    <property type="entry name" value="rnpA"/>
    <property type="match status" value="1"/>
</dbReference>
<keyword evidence="4 7" id="KW-0255">Endonuclease</keyword>
<dbReference type="GO" id="GO:0042781">
    <property type="term" value="F:3'-tRNA processing endoribonuclease activity"/>
    <property type="evidence" value="ECO:0007669"/>
    <property type="project" value="TreeGrafter"/>
</dbReference>
<dbReference type="STRING" id="1790137.AXE80_13355"/>
<comment type="function">
    <text evidence="1 7">RNaseP catalyzes the removal of the 5'-leader sequence from pre-tRNA to produce the mature 5'-terminus. It can also cleave other RNA substrates such as 4.5S RNA. The protein component plays an auxiliary but essential role in vivo by binding to the 5'-leader sequence and broadening the substrate specificity of the ribozyme.</text>
</comment>
<organism evidence="9 10">
    <name type="scientific">Wenyingzhuangia fucanilytica</name>
    <dbReference type="NCBI Taxonomy" id="1790137"/>
    <lineage>
        <taxon>Bacteria</taxon>
        <taxon>Pseudomonadati</taxon>
        <taxon>Bacteroidota</taxon>
        <taxon>Flavobacteriia</taxon>
        <taxon>Flavobacteriales</taxon>
        <taxon>Flavobacteriaceae</taxon>
        <taxon>Wenyingzhuangia</taxon>
    </lineage>
</organism>
<dbReference type="Pfam" id="PF00825">
    <property type="entry name" value="Ribonuclease_P"/>
    <property type="match status" value="1"/>
</dbReference>
<reference evidence="9 10" key="1">
    <citation type="submission" date="2016-02" db="EMBL/GenBank/DDBJ databases">
        <authorList>
            <person name="Wen L."/>
            <person name="He K."/>
            <person name="Yang H."/>
        </authorList>
    </citation>
    <scope>NUCLEOTIDE SEQUENCE [LARGE SCALE GENOMIC DNA]</scope>
    <source>
        <strain evidence="9 10">CZ1127</strain>
    </source>
</reference>
<keyword evidence="6 7" id="KW-0694">RNA-binding</keyword>
<evidence type="ECO:0000256" key="6">
    <source>
        <dbReference type="ARBA" id="ARBA00022884"/>
    </source>
</evidence>
<evidence type="ECO:0000256" key="5">
    <source>
        <dbReference type="ARBA" id="ARBA00022801"/>
    </source>
</evidence>
<evidence type="ECO:0000256" key="7">
    <source>
        <dbReference type="HAMAP-Rule" id="MF_00227"/>
    </source>
</evidence>
<evidence type="ECO:0000256" key="1">
    <source>
        <dbReference type="ARBA" id="ARBA00002663"/>
    </source>
</evidence>
<evidence type="ECO:0000256" key="3">
    <source>
        <dbReference type="ARBA" id="ARBA00022722"/>
    </source>
</evidence>
<dbReference type="OrthoDB" id="1524972at2"/>
<dbReference type="AlphaFoldDB" id="A0A1B1Y8Y0"/>
<dbReference type="GO" id="GO:0000049">
    <property type="term" value="F:tRNA binding"/>
    <property type="evidence" value="ECO:0007669"/>
    <property type="project" value="UniProtKB-UniRule"/>
</dbReference>
<dbReference type="InterPro" id="IPR020539">
    <property type="entry name" value="RNase_P_CS"/>
</dbReference>
<dbReference type="GO" id="GO:0004526">
    <property type="term" value="F:ribonuclease P activity"/>
    <property type="evidence" value="ECO:0007669"/>
    <property type="project" value="UniProtKB-UniRule"/>
</dbReference>
<dbReference type="RefSeq" id="WP_068828201.1">
    <property type="nucleotide sequence ID" value="NZ_CP014224.1"/>
</dbReference>
<evidence type="ECO:0000256" key="2">
    <source>
        <dbReference type="ARBA" id="ARBA00022694"/>
    </source>
</evidence>